<evidence type="ECO:0000256" key="1">
    <source>
        <dbReference type="ARBA" id="ARBA00022598"/>
    </source>
</evidence>
<dbReference type="PANTHER" id="PTHR43033">
    <property type="entry name" value="TRNA(ILE)-LYSIDINE SYNTHASE-RELATED"/>
    <property type="match status" value="1"/>
</dbReference>
<dbReference type="Pfam" id="PF01171">
    <property type="entry name" value="ATP_bind_3"/>
    <property type="match status" value="1"/>
</dbReference>
<comment type="domain">
    <text evidence="6">The N-terminal region contains the highly conserved SGGXDS motif, predicted to be a P-loop motif involved in ATP binding.</text>
</comment>
<evidence type="ECO:0000256" key="6">
    <source>
        <dbReference type="HAMAP-Rule" id="MF_01161"/>
    </source>
</evidence>
<dbReference type="CDD" id="cd01992">
    <property type="entry name" value="TilS_N"/>
    <property type="match status" value="1"/>
</dbReference>
<dbReference type="InterPro" id="IPR012795">
    <property type="entry name" value="tRNA_Ile_lys_synt_N"/>
</dbReference>
<keyword evidence="4 6" id="KW-0067">ATP-binding</keyword>
<dbReference type="GO" id="GO:0006400">
    <property type="term" value="P:tRNA modification"/>
    <property type="evidence" value="ECO:0007669"/>
    <property type="project" value="UniProtKB-UniRule"/>
</dbReference>
<gene>
    <name evidence="6 8" type="primary">tilS</name>
    <name evidence="8" type="ORF">ZNDK_0355</name>
</gene>
<accession>A0A6L2R584</accession>
<feature type="domain" description="tRNA(Ile)-lysidine/2-thiocytidine synthase N-terminal" evidence="7">
    <location>
        <begin position="38"/>
        <end position="218"/>
    </location>
</feature>
<dbReference type="PANTHER" id="PTHR43033:SF1">
    <property type="entry name" value="TRNA(ILE)-LYSIDINE SYNTHASE-RELATED"/>
    <property type="match status" value="1"/>
</dbReference>
<dbReference type="InterPro" id="IPR012094">
    <property type="entry name" value="tRNA_Ile_lys_synt"/>
</dbReference>
<dbReference type="GO" id="GO:0005737">
    <property type="term" value="C:cytoplasm"/>
    <property type="evidence" value="ECO:0007669"/>
    <property type="project" value="UniProtKB-SubCell"/>
</dbReference>
<evidence type="ECO:0000313" key="9">
    <source>
        <dbReference type="Proteomes" id="UP000505077"/>
    </source>
</evidence>
<dbReference type="EC" id="6.3.4.19" evidence="6"/>
<dbReference type="InterPro" id="IPR011063">
    <property type="entry name" value="TilS/TtcA_N"/>
</dbReference>
<comment type="function">
    <text evidence="6">Ligates lysine onto the cytidine present at position 34 of the AUA codon-specific tRNA(Ile) that contains the anticodon CAU, in an ATP-dependent manner. Cytidine is converted to lysidine, thus changing the amino acid specificity of the tRNA from methionine to isoleucine.</text>
</comment>
<dbReference type="Proteomes" id="UP000505077">
    <property type="component" value="Unassembled WGS sequence"/>
</dbReference>
<dbReference type="GO" id="GO:0005524">
    <property type="term" value="F:ATP binding"/>
    <property type="evidence" value="ECO:0007669"/>
    <property type="project" value="UniProtKB-UniRule"/>
</dbReference>
<name>A0A6L2R584_9BACT</name>
<organism evidence="8 9">
    <name type="scientific">Candidatus Desulfovibrio kirbyi</name>
    <dbReference type="NCBI Taxonomy" id="2696086"/>
    <lineage>
        <taxon>Bacteria</taxon>
        <taxon>Pseudomonadati</taxon>
        <taxon>Thermodesulfobacteriota</taxon>
        <taxon>Desulfovibrionia</taxon>
        <taxon>Desulfovibrionales</taxon>
        <taxon>Desulfovibrionaceae</taxon>
        <taxon>Desulfovibrio</taxon>
    </lineage>
</organism>
<comment type="subcellular location">
    <subcellularLocation>
        <location evidence="6">Cytoplasm</location>
    </subcellularLocation>
</comment>
<proteinExistence type="inferred from homology"/>
<evidence type="ECO:0000256" key="4">
    <source>
        <dbReference type="ARBA" id="ARBA00022840"/>
    </source>
</evidence>
<comment type="caution">
    <text evidence="8">The sequence shown here is derived from an EMBL/GenBank/DDBJ whole genome shotgun (WGS) entry which is preliminary data.</text>
</comment>
<comment type="catalytic activity">
    <reaction evidence="5 6">
        <text>cytidine(34) in tRNA(Ile2) + L-lysine + ATP = lysidine(34) in tRNA(Ile2) + AMP + diphosphate + H(+)</text>
        <dbReference type="Rhea" id="RHEA:43744"/>
        <dbReference type="Rhea" id="RHEA-COMP:10625"/>
        <dbReference type="Rhea" id="RHEA-COMP:10670"/>
        <dbReference type="ChEBI" id="CHEBI:15378"/>
        <dbReference type="ChEBI" id="CHEBI:30616"/>
        <dbReference type="ChEBI" id="CHEBI:32551"/>
        <dbReference type="ChEBI" id="CHEBI:33019"/>
        <dbReference type="ChEBI" id="CHEBI:82748"/>
        <dbReference type="ChEBI" id="CHEBI:83665"/>
        <dbReference type="ChEBI" id="CHEBI:456215"/>
        <dbReference type="EC" id="6.3.4.19"/>
    </reaction>
</comment>
<dbReference type="NCBIfam" id="TIGR02432">
    <property type="entry name" value="lysidine_TilS_N"/>
    <property type="match status" value="1"/>
</dbReference>
<dbReference type="Gene3D" id="3.40.50.620">
    <property type="entry name" value="HUPs"/>
    <property type="match status" value="1"/>
</dbReference>
<sequence length="344" mass="38244">MDDTLSDLQSLSSAGAGLCLSVERFLLQDLRIQRGARFVMGVSGGADSTSLAVVMRILMQRNAFELSALTVNHRLRRDSAQDAESVLAFCKRLNIDCALRETDAADFAAQNRLGLEEAGRTMRYAFFEQERCAQKADFIALGHHTGDLTEDVLLRLIRGTGWPALGGMPAYDGARRLVRPLLFSKPAALKALLRECGVAWREDASNASLRFRRNRLRHTVLPLLRKENPALDRTVAGLWRLAQRDRDFWDTHLANALAVHPWQETSNGLILPKELLRVLHPAARLRLYHKCVRRLGTGQARAETLLALDAAWVENRGNTRFQLPGALEAKLAGGAVCFKSPSVM</sequence>
<dbReference type="SUPFAM" id="SSF52402">
    <property type="entry name" value="Adenine nucleotide alpha hydrolases-like"/>
    <property type="match status" value="1"/>
</dbReference>
<feature type="binding site" evidence="6">
    <location>
        <begin position="43"/>
        <end position="48"/>
    </location>
    <ligand>
        <name>ATP</name>
        <dbReference type="ChEBI" id="CHEBI:30616"/>
    </ligand>
</feature>
<dbReference type="InterPro" id="IPR014729">
    <property type="entry name" value="Rossmann-like_a/b/a_fold"/>
</dbReference>
<evidence type="ECO:0000259" key="7">
    <source>
        <dbReference type="Pfam" id="PF01171"/>
    </source>
</evidence>
<keyword evidence="6" id="KW-0963">Cytoplasm</keyword>
<evidence type="ECO:0000256" key="2">
    <source>
        <dbReference type="ARBA" id="ARBA00022694"/>
    </source>
</evidence>
<keyword evidence="3 6" id="KW-0547">Nucleotide-binding</keyword>
<evidence type="ECO:0000313" key="8">
    <source>
        <dbReference type="EMBL" id="GFH62584.1"/>
    </source>
</evidence>
<dbReference type="GO" id="GO:0032267">
    <property type="term" value="F:tRNA(Ile)-lysidine synthase activity"/>
    <property type="evidence" value="ECO:0007669"/>
    <property type="project" value="UniProtKB-EC"/>
</dbReference>
<keyword evidence="2 6" id="KW-0819">tRNA processing</keyword>
<dbReference type="EMBL" id="BLLL01000003">
    <property type="protein sequence ID" value="GFH62584.1"/>
    <property type="molecule type" value="Genomic_DNA"/>
</dbReference>
<evidence type="ECO:0000256" key="5">
    <source>
        <dbReference type="ARBA" id="ARBA00048539"/>
    </source>
</evidence>
<dbReference type="HAMAP" id="MF_01161">
    <property type="entry name" value="tRNA_Ile_lys_synt"/>
    <property type="match status" value="1"/>
</dbReference>
<comment type="similarity">
    <text evidence="6">Belongs to the tRNA(Ile)-lysidine synthase family.</text>
</comment>
<reference evidence="8 9" key="1">
    <citation type="journal article" date="2020" name="ISME J.">
        <title>Parallel Reductive Genome Evolution in Desulfovibrio Ectosymbionts Independently Acquired by Trichonympha Protists in the Termite Gut.</title>
        <authorList>
            <person name="Takeuchi M."/>
            <person name="Kuwahara H."/>
            <person name="Murakami T."/>
            <person name="Takahashi K."/>
            <person name="Kajitani R."/>
            <person name="Toyoda A."/>
            <person name="Itoh T."/>
            <person name="Ohkuma M."/>
            <person name="Hongoh Y."/>
        </authorList>
    </citation>
    <scope>NUCLEOTIDE SEQUENCE [LARGE SCALE GENOMIC DNA]</scope>
    <source>
        <strain evidence="8">ZnDsv-02</strain>
    </source>
</reference>
<keyword evidence="1 6" id="KW-0436">Ligase</keyword>
<protein>
    <recommendedName>
        <fullName evidence="6">tRNA(Ile)-lysidine synthase</fullName>
        <ecNumber evidence="6">6.3.4.19</ecNumber>
    </recommendedName>
    <alternativeName>
        <fullName evidence="6">tRNA(Ile)-2-lysyl-cytidine synthase</fullName>
    </alternativeName>
    <alternativeName>
        <fullName evidence="6">tRNA(Ile)-lysidine synthetase</fullName>
    </alternativeName>
</protein>
<evidence type="ECO:0000256" key="3">
    <source>
        <dbReference type="ARBA" id="ARBA00022741"/>
    </source>
</evidence>
<dbReference type="AlphaFoldDB" id="A0A6L2R584"/>